<reference evidence="1 2" key="1">
    <citation type="submission" date="2021-03" db="EMBL/GenBank/DDBJ databases">
        <title>Sequencing the genomes of 1000 actinobacteria strains.</title>
        <authorList>
            <person name="Klenk H.-P."/>
        </authorList>
    </citation>
    <scope>NUCLEOTIDE SEQUENCE [LARGE SCALE GENOMIC DNA]</scope>
    <source>
        <strain evidence="1 2">DSM 24221</strain>
    </source>
</reference>
<evidence type="ECO:0000313" key="2">
    <source>
        <dbReference type="Proteomes" id="UP001519362"/>
    </source>
</evidence>
<protein>
    <submittedName>
        <fullName evidence="1">Uncharacterized protein</fullName>
    </submittedName>
</protein>
<dbReference type="EMBL" id="JAGIOL010000001">
    <property type="protein sequence ID" value="MBP2437543.1"/>
    <property type="molecule type" value="Genomic_DNA"/>
</dbReference>
<dbReference type="Proteomes" id="UP001519362">
    <property type="component" value="Unassembled WGS sequence"/>
</dbReference>
<dbReference type="RefSeq" id="WP_165133703.1">
    <property type="nucleotide sequence ID" value="NZ_CP049253.1"/>
</dbReference>
<keyword evidence="2" id="KW-1185">Reference proteome</keyword>
<name>A0ABS4ZKL6_9MICO</name>
<organism evidence="1 2">
    <name type="scientific">Microbacterium amylolyticum</name>
    <dbReference type="NCBI Taxonomy" id="936337"/>
    <lineage>
        <taxon>Bacteria</taxon>
        <taxon>Bacillati</taxon>
        <taxon>Actinomycetota</taxon>
        <taxon>Actinomycetes</taxon>
        <taxon>Micrococcales</taxon>
        <taxon>Microbacteriaceae</taxon>
        <taxon>Microbacterium</taxon>
    </lineage>
</organism>
<sequence length="160" mass="17279">MPDDTQLVFAPLSGDVVTGAGEDITANVIVIAPTGDTLGGIRVGTIMVQMPQDVDQVELTSVNVAIDNGAIPRTYDVGRWSFTRLDSPSELTVTGAYPANMPTCSPLTIDLECERDDLVTLSPRITLDHDGITREEALSPTLFGYIDISEEFVEHVLDEE</sequence>
<gene>
    <name evidence="1" type="ORF">JOF34_002129</name>
</gene>
<comment type="caution">
    <text evidence="1">The sequence shown here is derived from an EMBL/GenBank/DDBJ whole genome shotgun (WGS) entry which is preliminary data.</text>
</comment>
<proteinExistence type="predicted"/>
<evidence type="ECO:0000313" key="1">
    <source>
        <dbReference type="EMBL" id="MBP2437543.1"/>
    </source>
</evidence>
<accession>A0ABS4ZKL6</accession>